<dbReference type="AlphaFoldDB" id="A0AAV7NEH2"/>
<name>A0AAV7NEH2_PLEWA</name>
<dbReference type="Proteomes" id="UP001066276">
    <property type="component" value="Chromosome 8"/>
</dbReference>
<keyword evidence="2" id="KW-1185">Reference proteome</keyword>
<accession>A0AAV7NEH2</accession>
<evidence type="ECO:0000313" key="2">
    <source>
        <dbReference type="Proteomes" id="UP001066276"/>
    </source>
</evidence>
<comment type="caution">
    <text evidence="1">The sequence shown here is derived from an EMBL/GenBank/DDBJ whole genome shotgun (WGS) entry which is preliminary data.</text>
</comment>
<proteinExistence type="predicted"/>
<sequence>MPQPVPRLNFRPGGIRAVTAAPLWAFPHMCPPTHAPPYTGPRPLAGVATVSLLANGAAQRWERFHPPAAGAEAVCSWRGLSGVCVVPPPRWLRVFLVMHEACASPTRSD</sequence>
<reference evidence="1" key="1">
    <citation type="journal article" date="2022" name="bioRxiv">
        <title>Sequencing and chromosome-scale assembly of the giantPleurodeles waltlgenome.</title>
        <authorList>
            <person name="Brown T."/>
            <person name="Elewa A."/>
            <person name="Iarovenko S."/>
            <person name="Subramanian E."/>
            <person name="Araus A.J."/>
            <person name="Petzold A."/>
            <person name="Susuki M."/>
            <person name="Suzuki K.-i.T."/>
            <person name="Hayashi T."/>
            <person name="Toyoda A."/>
            <person name="Oliveira C."/>
            <person name="Osipova E."/>
            <person name="Leigh N.D."/>
            <person name="Simon A."/>
            <person name="Yun M.H."/>
        </authorList>
    </citation>
    <scope>NUCLEOTIDE SEQUENCE</scope>
    <source>
        <strain evidence="1">20211129_DDA</strain>
        <tissue evidence="1">Liver</tissue>
    </source>
</reference>
<organism evidence="1 2">
    <name type="scientific">Pleurodeles waltl</name>
    <name type="common">Iberian ribbed newt</name>
    <dbReference type="NCBI Taxonomy" id="8319"/>
    <lineage>
        <taxon>Eukaryota</taxon>
        <taxon>Metazoa</taxon>
        <taxon>Chordata</taxon>
        <taxon>Craniata</taxon>
        <taxon>Vertebrata</taxon>
        <taxon>Euteleostomi</taxon>
        <taxon>Amphibia</taxon>
        <taxon>Batrachia</taxon>
        <taxon>Caudata</taxon>
        <taxon>Salamandroidea</taxon>
        <taxon>Salamandridae</taxon>
        <taxon>Pleurodelinae</taxon>
        <taxon>Pleurodeles</taxon>
    </lineage>
</organism>
<dbReference type="EMBL" id="JANPWB010000012">
    <property type="protein sequence ID" value="KAJ1114456.1"/>
    <property type="molecule type" value="Genomic_DNA"/>
</dbReference>
<protein>
    <submittedName>
        <fullName evidence="1">Uncharacterized protein</fullName>
    </submittedName>
</protein>
<evidence type="ECO:0000313" key="1">
    <source>
        <dbReference type="EMBL" id="KAJ1114456.1"/>
    </source>
</evidence>
<gene>
    <name evidence="1" type="ORF">NDU88_002693</name>
</gene>